<name>A0A166PWH0_9AGAM</name>
<dbReference type="EMBL" id="KV417514">
    <property type="protein sequence ID" value="KZP26521.1"/>
    <property type="molecule type" value="Genomic_DNA"/>
</dbReference>
<evidence type="ECO:0008006" key="4">
    <source>
        <dbReference type="Google" id="ProtNLM"/>
    </source>
</evidence>
<evidence type="ECO:0000256" key="1">
    <source>
        <dbReference type="SAM" id="MobiDB-lite"/>
    </source>
</evidence>
<evidence type="ECO:0000313" key="2">
    <source>
        <dbReference type="EMBL" id="KZP26521.1"/>
    </source>
</evidence>
<sequence>MFVFKGAVNHTLNFAGGVAKWIREMIKALSRYVRRNTRAEAIPQMELGEGPPEGVEIGLPPQDSNAGSPVASLEQPEQPVTENLVSAPTAVDSDEYSNFLLFVGTAEWTRDAGAREDNEDLFVEVKVDGAREVLRTMHRKTAHWNEDVKMIEIRSVAQNSSESCLLRVQEISFESLLEFCADGDVAALELTIAPLVSATIDQATAVDVLKGSKHSATDSIGFITVKLCRLPHDSPNLLEPLVDRMIADEVDEGGQIDNDRHLNLLAG</sequence>
<dbReference type="Proteomes" id="UP000076532">
    <property type="component" value="Unassembled WGS sequence"/>
</dbReference>
<dbReference type="AlphaFoldDB" id="A0A166PWH0"/>
<feature type="region of interest" description="Disordered" evidence="1">
    <location>
        <begin position="43"/>
        <end position="77"/>
    </location>
</feature>
<proteinExistence type="predicted"/>
<protein>
    <recommendedName>
        <fullName evidence="4">C2 domain-containing protein</fullName>
    </recommendedName>
</protein>
<keyword evidence="3" id="KW-1185">Reference proteome</keyword>
<reference evidence="2 3" key="1">
    <citation type="journal article" date="2016" name="Mol. Biol. Evol.">
        <title>Comparative Genomics of Early-Diverging Mushroom-Forming Fungi Provides Insights into the Origins of Lignocellulose Decay Capabilities.</title>
        <authorList>
            <person name="Nagy L.G."/>
            <person name="Riley R."/>
            <person name="Tritt A."/>
            <person name="Adam C."/>
            <person name="Daum C."/>
            <person name="Floudas D."/>
            <person name="Sun H."/>
            <person name="Yadav J.S."/>
            <person name="Pangilinan J."/>
            <person name="Larsson K.H."/>
            <person name="Matsuura K."/>
            <person name="Barry K."/>
            <person name="Labutti K."/>
            <person name="Kuo R."/>
            <person name="Ohm R.A."/>
            <person name="Bhattacharya S.S."/>
            <person name="Shirouzu T."/>
            <person name="Yoshinaga Y."/>
            <person name="Martin F.M."/>
            <person name="Grigoriev I.V."/>
            <person name="Hibbett D.S."/>
        </authorList>
    </citation>
    <scope>NUCLEOTIDE SEQUENCE [LARGE SCALE GENOMIC DNA]</scope>
    <source>
        <strain evidence="2 3">CBS 109695</strain>
    </source>
</reference>
<evidence type="ECO:0000313" key="3">
    <source>
        <dbReference type="Proteomes" id="UP000076532"/>
    </source>
</evidence>
<accession>A0A166PWH0</accession>
<gene>
    <name evidence="2" type="ORF">FIBSPDRAFT_1004447</name>
</gene>
<organism evidence="2 3">
    <name type="scientific">Athelia psychrophila</name>
    <dbReference type="NCBI Taxonomy" id="1759441"/>
    <lineage>
        <taxon>Eukaryota</taxon>
        <taxon>Fungi</taxon>
        <taxon>Dikarya</taxon>
        <taxon>Basidiomycota</taxon>
        <taxon>Agaricomycotina</taxon>
        <taxon>Agaricomycetes</taxon>
        <taxon>Agaricomycetidae</taxon>
        <taxon>Atheliales</taxon>
        <taxon>Atheliaceae</taxon>
        <taxon>Athelia</taxon>
    </lineage>
</organism>